<name>A0A927C5M5_9BACL</name>
<proteinExistence type="predicted"/>
<dbReference type="AlphaFoldDB" id="A0A927C5M5"/>
<keyword evidence="1" id="KW-0812">Transmembrane</keyword>
<evidence type="ECO:0000313" key="2">
    <source>
        <dbReference type="EMBL" id="MBD2861808.1"/>
    </source>
</evidence>
<keyword evidence="3" id="KW-1185">Reference proteome</keyword>
<gene>
    <name evidence="2" type="ORF">IDH45_07420</name>
</gene>
<keyword evidence="1" id="KW-1133">Transmembrane helix</keyword>
<feature type="transmembrane region" description="Helical" evidence="1">
    <location>
        <begin position="6"/>
        <end position="24"/>
    </location>
</feature>
<protein>
    <submittedName>
        <fullName evidence="2">Uncharacterized protein</fullName>
    </submittedName>
</protein>
<sequence>MITYLAWLIVLVSAVGFVLTVIAGRKQREGRFDQNTNATTAKHPFLANPIVIAYVVFPVLAVVAAVMLWFYV</sequence>
<feature type="transmembrane region" description="Helical" evidence="1">
    <location>
        <begin position="45"/>
        <end position="71"/>
    </location>
</feature>
<dbReference type="Proteomes" id="UP000639396">
    <property type="component" value="Unassembled WGS sequence"/>
</dbReference>
<keyword evidence="1" id="KW-0472">Membrane</keyword>
<reference evidence="2" key="1">
    <citation type="submission" date="2020-09" db="EMBL/GenBank/DDBJ databases">
        <title>A novel bacterium of genus Paenibacillus, isolated from South China Sea.</title>
        <authorList>
            <person name="Huang H."/>
            <person name="Mo K."/>
            <person name="Hu Y."/>
        </authorList>
    </citation>
    <scope>NUCLEOTIDE SEQUENCE</scope>
    <source>
        <strain evidence="2">IB182363</strain>
    </source>
</reference>
<dbReference type="EMBL" id="JACXJA010000007">
    <property type="protein sequence ID" value="MBD2861808.1"/>
    <property type="molecule type" value="Genomic_DNA"/>
</dbReference>
<evidence type="ECO:0000256" key="1">
    <source>
        <dbReference type="SAM" id="Phobius"/>
    </source>
</evidence>
<evidence type="ECO:0000313" key="3">
    <source>
        <dbReference type="Proteomes" id="UP000639396"/>
    </source>
</evidence>
<comment type="caution">
    <text evidence="2">The sequence shown here is derived from an EMBL/GenBank/DDBJ whole genome shotgun (WGS) entry which is preliminary data.</text>
</comment>
<dbReference type="RefSeq" id="WP_190926142.1">
    <property type="nucleotide sequence ID" value="NZ_JACXJA010000007.1"/>
</dbReference>
<accession>A0A927C5M5</accession>
<organism evidence="2 3">
    <name type="scientific">Paenibacillus oceani</name>
    <dbReference type="NCBI Taxonomy" id="2772510"/>
    <lineage>
        <taxon>Bacteria</taxon>
        <taxon>Bacillati</taxon>
        <taxon>Bacillota</taxon>
        <taxon>Bacilli</taxon>
        <taxon>Bacillales</taxon>
        <taxon>Paenibacillaceae</taxon>
        <taxon>Paenibacillus</taxon>
    </lineage>
</organism>